<feature type="transmembrane region" description="Helical" evidence="4">
    <location>
        <begin position="154"/>
        <end position="174"/>
    </location>
</feature>
<keyword evidence="7" id="KW-1185">Reference proteome</keyword>
<dbReference type="PRINTS" id="PR00344">
    <property type="entry name" value="BCTRLSENSOR"/>
</dbReference>
<reference evidence="7" key="1">
    <citation type="submission" date="2017-02" db="EMBL/GenBank/DDBJ databases">
        <authorList>
            <person name="Daims H."/>
        </authorList>
    </citation>
    <scope>NUCLEOTIDE SEQUENCE [LARGE SCALE GENOMIC DNA]</scope>
</reference>
<dbReference type="InterPro" id="IPR004358">
    <property type="entry name" value="Sig_transdc_His_kin-like_C"/>
</dbReference>
<proteinExistence type="predicted"/>
<dbReference type="Pfam" id="PF02518">
    <property type="entry name" value="HATPase_c"/>
    <property type="match status" value="1"/>
</dbReference>
<dbReference type="PANTHER" id="PTHR43065:SF52">
    <property type="entry name" value="SENSOR PROTEIN KINASE PILS"/>
    <property type="match status" value="1"/>
</dbReference>
<dbReference type="Gene3D" id="3.30.565.10">
    <property type="entry name" value="Histidine kinase-like ATPase, C-terminal domain"/>
    <property type="match status" value="1"/>
</dbReference>
<feature type="transmembrane region" description="Helical" evidence="4">
    <location>
        <begin position="49"/>
        <end position="67"/>
    </location>
</feature>
<keyword evidence="3" id="KW-0597">Phosphoprotein</keyword>
<dbReference type="CDD" id="cd00082">
    <property type="entry name" value="HisKA"/>
    <property type="match status" value="1"/>
</dbReference>
<dbReference type="GO" id="GO:0000155">
    <property type="term" value="F:phosphorelay sensor kinase activity"/>
    <property type="evidence" value="ECO:0007669"/>
    <property type="project" value="InterPro"/>
</dbReference>
<dbReference type="Pfam" id="PF00512">
    <property type="entry name" value="HisKA"/>
    <property type="match status" value="1"/>
</dbReference>
<dbReference type="SUPFAM" id="SSF55874">
    <property type="entry name" value="ATPase domain of HSP90 chaperone/DNA topoisomerase II/histidine kinase"/>
    <property type="match status" value="1"/>
</dbReference>
<accession>A0A1R4H1K1</accession>
<dbReference type="InterPro" id="IPR003661">
    <property type="entry name" value="HisK_dim/P_dom"/>
</dbReference>
<comment type="catalytic activity">
    <reaction evidence="1">
        <text>ATP + protein L-histidine = ADP + protein N-phospho-L-histidine.</text>
        <dbReference type="EC" id="2.7.13.3"/>
    </reaction>
</comment>
<organism evidence="6 7">
    <name type="scientific">Crenothrix polyspora</name>
    <dbReference type="NCBI Taxonomy" id="360316"/>
    <lineage>
        <taxon>Bacteria</taxon>
        <taxon>Pseudomonadati</taxon>
        <taxon>Pseudomonadota</taxon>
        <taxon>Gammaproteobacteria</taxon>
        <taxon>Methylococcales</taxon>
        <taxon>Crenotrichaceae</taxon>
        <taxon>Crenothrix</taxon>
    </lineage>
</organism>
<evidence type="ECO:0000256" key="2">
    <source>
        <dbReference type="ARBA" id="ARBA00012438"/>
    </source>
</evidence>
<feature type="transmembrane region" description="Helical" evidence="4">
    <location>
        <begin position="112"/>
        <end position="142"/>
    </location>
</feature>
<protein>
    <recommendedName>
        <fullName evidence="2">histidine kinase</fullName>
        <ecNumber evidence="2">2.7.13.3</ecNumber>
    </recommendedName>
</protein>
<dbReference type="RefSeq" id="WP_256969448.1">
    <property type="nucleotide sequence ID" value="NZ_FUKJ01000054.1"/>
</dbReference>
<dbReference type="EC" id="2.7.13.3" evidence="2"/>
<dbReference type="InterPro" id="IPR005467">
    <property type="entry name" value="His_kinase_dom"/>
</dbReference>
<feature type="domain" description="Histidine kinase" evidence="5">
    <location>
        <begin position="344"/>
        <end position="552"/>
    </location>
</feature>
<dbReference type="Gene3D" id="1.10.287.130">
    <property type="match status" value="1"/>
</dbReference>
<dbReference type="InterPro" id="IPR003594">
    <property type="entry name" value="HATPase_dom"/>
</dbReference>
<name>A0A1R4H1K1_9GAMM</name>
<dbReference type="Pfam" id="PF25323">
    <property type="entry name" value="6TM_PilS"/>
    <property type="match status" value="1"/>
</dbReference>
<evidence type="ECO:0000313" key="6">
    <source>
        <dbReference type="EMBL" id="SJM90095.1"/>
    </source>
</evidence>
<evidence type="ECO:0000256" key="3">
    <source>
        <dbReference type="ARBA" id="ARBA00022553"/>
    </source>
</evidence>
<keyword evidence="4" id="KW-0812">Transmembrane</keyword>
<feature type="transmembrane region" description="Helical" evidence="4">
    <location>
        <begin position="186"/>
        <end position="204"/>
    </location>
</feature>
<evidence type="ECO:0000256" key="4">
    <source>
        <dbReference type="SAM" id="Phobius"/>
    </source>
</evidence>
<dbReference type="EMBL" id="FUKJ01000054">
    <property type="protein sequence ID" value="SJM90095.1"/>
    <property type="molecule type" value="Genomic_DNA"/>
</dbReference>
<sequence>MLTILTKSPQNAILKNMPDNNADIIFPCPFSTGYGIPARQAWTLLKVFLGYRFVSACLFSILFYSQTGSSFLGAYDAQLYAYSIHSYFVVCLLSTVFIVWRPIGYSSQAQLLIFSDIIIFTLLMHACGGIGSGVGIMLAVSIAAGGLLVGGRCALVFAAMASLAVLAEQVYATLTHSFMTTAYPSAGMLGASFFAIALLSFVLASRSEHMLKIANQQKKMIINLEELNRYIIQNLQSGILIINPEKTIEMANDAALKLTHTLIQPQHLTDISEFLESAFNDWLMDTKQDFVMLKLPNQLELHVRFNVLPTPDNVYYLVTFEDMAVYNQRVQQSKLASLGQLTASIAHEIRNPLGAISHAGQLLSENPDLSKPDLRLLEIIQNHSSRVNCIIEDILQLSRRGATTRDAISLQLWLTEYLDHFVVEHSAAMASFKLVLAKEPLTIYMDPGHLKQIMDNLCRNALKYGNPDNGIITLRVYIYQQAPCIEIIDQGPGVKPDHIPRLFEPFFTTSSSGTGLGLYISKELAELNQATLRYYLTNDNHSCFRIFLMDANDIRIAI</sequence>
<dbReference type="SMART" id="SM00388">
    <property type="entry name" value="HisKA"/>
    <property type="match status" value="1"/>
</dbReference>
<dbReference type="InterPro" id="IPR036890">
    <property type="entry name" value="HATPase_C_sf"/>
</dbReference>
<evidence type="ECO:0000313" key="7">
    <source>
        <dbReference type="Proteomes" id="UP000195442"/>
    </source>
</evidence>
<dbReference type="PROSITE" id="PS50109">
    <property type="entry name" value="HIS_KIN"/>
    <property type="match status" value="1"/>
</dbReference>
<keyword evidence="6" id="KW-0418">Kinase</keyword>
<keyword evidence="4" id="KW-0472">Membrane</keyword>
<dbReference type="Proteomes" id="UP000195442">
    <property type="component" value="Unassembled WGS sequence"/>
</dbReference>
<keyword evidence="6" id="KW-0808">Transferase</keyword>
<gene>
    <name evidence="6" type="ORF">CRENPOLYSF2_1470005</name>
</gene>
<feature type="transmembrane region" description="Helical" evidence="4">
    <location>
        <begin position="79"/>
        <end position="100"/>
    </location>
</feature>
<dbReference type="PANTHER" id="PTHR43065">
    <property type="entry name" value="SENSOR HISTIDINE KINASE"/>
    <property type="match status" value="1"/>
</dbReference>
<dbReference type="SUPFAM" id="SSF47384">
    <property type="entry name" value="Homodimeric domain of signal transducing histidine kinase"/>
    <property type="match status" value="1"/>
</dbReference>
<dbReference type="SMART" id="SM00387">
    <property type="entry name" value="HATPase_c"/>
    <property type="match status" value="1"/>
</dbReference>
<dbReference type="InterPro" id="IPR036097">
    <property type="entry name" value="HisK_dim/P_sf"/>
</dbReference>
<keyword evidence="4" id="KW-1133">Transmembrane helix</keyword>
<evidence type="ECO:0000259" key="5">
    <source>
        <dbReference type="PROSITE" id="PS50109"/>
    </source>
</evidence>
<dbReference type="AlphaFoldDB" id="A0A1R4H1K1"/>
<evidence type="ECO:0000256" key="1">
    <source>
        <dbReference type="ARBA" id="ARBA00000085"/>
    </source>
</evidence>